<evidence type="ECO:0000256" key="1">
    <source>
        <dbReference type="ARBA" id="ARBA00008276"/>
    </source>
</evidence>
<name>A0ABW2CYB3_9ACTN</name>
<reference evidence="6" key="1">
    <citation type="journal article" date="2019" name="Int. J. Syst. Evol. Microbiol.">
        <title>The Global Catalogue of Microorganisms (GCM) 10K type strain sequencing project: providing services to taxonomists for standard genome sequencing and annotation.</title>
        <authorList>
            <consortium name="The Broad Institute Genomics Platform"/>
            <consortium name="The Broad Institute Genome Sequencing Center for Infectious Disease"/>
            <person name="Wu L."/>
            <person name="Ma J."/>
        </authorList>
    </citation>
    <scope>NUCLEOTIDE SEQUENCE [LARGE SCALE GENOMIC DNA]</scope>
    <source>
        <strain evidence="6">JCM 3369</strain>
    </source>
</reference>
<dbReference type="PANTHER" id="PTHR11136">
    <property type="entry name" value="FOLYLPOLYGLUTAMATE SYNTHASE-RELATED"/>
    <property type="match status" value="1"/>
</dbReference>
<organism evidence="5 6">
    <name type="scientific">Actinomadura yumaensis</name>
    <dbReference type="NCBI Taxonomy" id="111807"/>
    <lineage>
        <taxon>Bacteria</taxon>
        <taxon>Bacillati</taxon>
        <taxon>Actinomycetota</taxon>
        <taxon>Actinomycetes</taxon>
        <taxon>Streptosporangiales</taxon>
        <taxon>Thermomonosporaceae</taxon>
        <taxon>Actinomadura</taxon>
    </lineage>
</organism>
<dbReference type="PANTHER" id="PTHR11136:SF0">
    <property type="entry name" value="DIHYDROFOLATE SYNTHETASE-RELATED"/>
    <property type="match status" value="1"/>
</dbReference>
<dbReference type="RefSeq" id="WP_160823152.1">
    <property type="nucleotide sequence ID" value="NZ_JBHSXE010000001.1"/>
</dbReference>
<dbReference type="SUPFAM" id="SSF53623">
    <property type="entry name" value="MurD-like peptide ligases, catalytic domain"/>
    <property type="match status" value="1"/>
</dbReference>
<dbReference type="Gene3D" id="3.40.1190.10">
    <property type="entry name" value="Mur-like, catalytic domain"/>
    <property type="match status" value="1"/>
</dbReference>
<accession>A0ABW2CYB3</accession>
<evidence type="ECO:0000313" key="6">
    <source>
        <dbReference type="Proteomes" id="UP001596380"/>
    </source>
</evidence>
<dbReference type="EMBL" id="JBHSXS010000047">
    <property type="protein sequence ID" value="MFC6886063.1"/>
    <property type="molecule type" value="Genomic_DNA"/>
</dbReference>
<keyword evidence="3" id="KW-0547">Nucleotide-binding</keyword>
<dbReference type="InterPro" id="IPR001645">
    <property type="entry name" value="Folylpolyglutamate_synth"/>
</dbReference>
<comment type="caution">
    <text evidence="5">The sequence shown here is derived from an EMBL/GenBank/DDBJ whole genome shotgun (WGS) entry which is preliminary data.</text>
</comment>
<evidence type="ECO:0000256" key="4">
    <source>
        <dbReference type="ARBA" id="ARBA00022840"/>
    </source>
</evidence>
<comment type="similarity">
    <text evidence="1">Belongs to the folylpolyglutamate synthase family.</text>
</comment>
<keyword evidence="6" id="KW-1185">Reference proteome</keyword>
<protein>
    <recommendedName>
        <fullName evidence="7">Dihydrofolate synthase / folylpolyglutamate synthase</fullName>
    </recommendedName>
</protein>
<evidence type="ECO:0000313" key="5">
    <source>
        <dbReference type="EMBL" id="MFC6886063.1"/>
    </source>
</evidence>
<evidence type="ECO:0000256" key="2">
    <source>
        <dbReference type="ARBA" id="ARBA00022598"/>
    </source>
</evidence>
<keyword evidence="2" id="KW-0436">Ligase</keyword>
<proteinExistence type="inferred from homology"/>
<keyword evidence="4" id="KW-0067">ATP-binding</keyword>
<gene>
    <name evidence="5" type="ORF">ACFQKB_40325</name>
</gene>
<sequence length="411" mass="42264">MNDEAPDEVFFREWARRGPGERRSVTRAREVAAALDVLGQGPPVLTVVGSKGKGTAATYASATLGAAGLRVCTVTSPGLRSNRERIRLDGEAVSEAELRSLAKRVEQAVEGLPEGRDGYLSPAGLFLLAGVLHARDAAADALVLEAGMGGRSDEVALFPADVVAITPVFGEHLGVLGDTPAEIAAEKAGVVAPGTTRAVLSAPQSGPVARALPAATEYATGTGLPPRLLPDGLTRPSAALGVTAASRLLDLRGLPRPSAERLDAVLSTVALPGRLSCHALPGTSTEVLADAAIDRTGVSAALTAAHARWDGIDHVLLCLPDHKDLEGAVAALAGLPVTYVRLPYDHLAFTRPLPAAWRVTGSESLTRESVAALGRRVLALGTVYFVGLVLDLADAPTGVTWTSRPASGSGA</sequence>
<evidence type="ECO:0000256" key="3">
    <source>
        <dbReference type="ARBA" id="ARBA00022741"/>
    </source>
</evidence>
<evidence type="ECO:0008006" key="7">
    <source>
        <dbReference type="Google" id="ProtNLM"/>
    </source>
</evidence>
<dbReference type="InterPro" id="IPR036565">
    <property type="entry name" value="Mur-like_cat_sf"/>
</dbReference>
<dbReference type="Proteomes" id="UP001596380">
    <property type="component" value="Unassembled WGS sequence"/>
</dbReference>